<feature type="transmembrane region" description="Helical" evidence="2">
    <location>
        <begin position="5"/>
        <end position="26"/>
    </location>
</feature>
<keyword evidence="2" id="KW-0472">Membrane</keyword>
<dbReference type="EMBL" id="NISJ01000006">
    <property type="protein sequence ID" value="OWQ96405.1"/>
    <property type="molecule type" value="Genomic_DNA"/>
</dbReference>
<dbReference type="Proteomes" id="UP000197097">
    <property type="component" value="Unassembled WGS sequence"/>
</dbReference>
<evidence type="ECO:0000313" key="3">
    <source>
        <dbReference type="EMBL" id="OWQ96405.1"/>
    </source>
</evidence>
<evidence type="ECO:0000256" key="2">
    <source>
        <dbReference type="SAM" id="Phobius"/>
    </source>
</evidence>
<dbReference type="InterPro" id="IPR021440">
    <property type="entry name" value="DUF3089"/>
</dbReference>
<dbReference type="Pfam" id="PF11288">
    <property type="entry name" value="DUF3089"/>
    <property type="match status" value="1"/>
</dbReference>
<dbReference type="AlphaFoldDB" id="A0A246JTP6"/>
<keyword evidence="4" id="KW-1185">Reference proteome</keyword>
<dbReference type="RefSeq" id="WP_088473149.1">
    <property type="nucleotide sequence ID" value="NZ_NISJ01000006.1"/>
</dbReference>
<evidence type="ECO:0000313" key="4">
    <source>
        <dbReference type="Proteomes" id="UP000197097"/>
    </source>
</evidence>
<keyword evidence="2" id="KW-1133">Transmembrane helix</keyword>
<gene>
    <name evidence="3" type="ORF">CDQ91_13010</name>
</gene>
<feature type="region of interest" description="Disordered" evidence="1">
    <location>
        <begin position="69"/>
        <end position="90"/>
    </location>
</feature>
<comment type="caution">
    <text evidence="3">The sequence shown here is derived from an EMBL/GenBank/DDBJ whole genome shotgun (WGS) entry which is preliminary data.</text>
</comment>
<evidence type="ECO:0000256" key="1">
    <source>
        <dbReference type="SAM" id="MobiDB-lite"/>
    </source>
</evidence>
<proteinExistence type="predicted"/>
<organism evidence="3 4">
    <name type="scientific">Sphingopyxis witflariensis</name>
    <dbReference type="NCBI Taxonomy" id="173675"/>
    <lineage>
        <taxon>Bacteria</taxon>
        <taxon>Pseudomonadati</taxon>
        <taxon>Pseudomonadota</taxon>
        <taxon>Alphaproteobacteria</taxon>
        <taxon>Sphingomonadales</taxon>
        <taxon>Sphingomonadaceae</taxon>
        <taxon>Sphingopyxis</taxon>
    </lineage>
</organism>
<dbReference type="SUPFAM" id="SSF53474">
    <property type="entry name" value="alpha/beta-Hydrolases"/>
    <property type="match status" value="1"/>
</dbReference>
<accession>A0A246JTP6</accession>
<name>A0A246JTP6_9SPHN</name>
<sequence>MARKFLYFIAAVIILILAAGVVYQLYPGWIARTAFVPSAEFKPQAAVTPNAYDDPKMWFARPGMEKNPSGWRPEVVNARTPSPDSAEAQRGDQLIPPANAAQPTADAPPKGDAAVFFVHPTSYYSRSSWNAPLADRDSDHRANLFVQGMASAFADAGDIWAPRYRQATLGAFLAEDRVTAGKAIDAAYQDVEQAFDAFIAAQPKNKPIILAGHSQGALHLTTLLKNKIVGTPLAKRIVAVYAVGWPISVETDMAGLGLPACQTPEQKGCILSWVSFAAPADPEMVLGAYDGTIGFDGRPRAGTRMLCTNPITGTPDAGATPDTNLGTLKPTTGFKSGSLVAGKIGAQCDDARGLLMIGDGDIAKNYVVAGYVLPGNNYHVYDITLFWANVRADVLRRLATFEGKPSPVPPAVAAIPVTLAPTPANSSPPPPSSSPRT</sequence>
<reference evidence="3 4" key="1">
    <citation type="journal article" date="2002" name="Int. J. Syst. Evol. Microbiol.">
        <title>Sphingopyxis witflariensis sp. nov., isolated from activated sludge.</title>
        <authorList>
            <person name="Kampfer P."/>
            <person name="Witzenberger R."/>
            <person name="Denner E.B."/>
            <person name="Busse H.J."/>
            <person name="Neef A."/>
        </authorList>
    </citation>
    <scope>NUCLEOTIDE SEQUENCE [LARGE SCALE GENOMIC DNA]</scope>
    <source>
        <strain evidence="3 4">DSM 14551</strain>
    </source>
</reference>
<dbReference type="InterPro" id="IPR029058">
    <property type="entry name" value="AB_hydrolase_fold"/>
</dbReference>
<keyword evidence="2" id="KW-0812">Transmembrane</keyword>
<protein>
    <recommendedName>
        <fullName evidence="5">DUF3089 domain-containing protein</fullName>
    </recommendedName>
</protein>
<evidence type="ECO:0008006" key="5">
    <source>
        <dbReference type="Google" id="ProtNLM"/>
    </source>
</evidence>
<dbReference type="OrthoDB" id="9794645at2"/>
<dbReference type="Gene3D" id="3.40.50.1820">
    <property type="entry name" value="alpha/beta hydrolase"/>
    <property type="match status" value="1"/>
</dbReference>